<dbReference type="EMBL" id="DXBX01000026">
    <property type="protein sequence ID" value="HIZ32608.1"/>
    <property type="molecule type" value="Genomic_DNA"/>
</dbReference>
<organism evidence="3 4">
    <name type="scientific">Candidatus Bacteroides merdigallinarum</name>
    <dbReference type="NCBI Taxonomy" id="2838473"/>
    <lineage>
        <taxon>Bacteria</taxon>
        <taxon>Pseudomonadati</taxon>
        <taxon>Bacteroidota</taxon>
        <taxon>Bacteroidia</taxon>
        <taxon>Bacteroidales</taxon>
        <taxon>Bacteroidaceae</taxon>
        <taxon>Bacteroides</taxon>
    </lineage>
</organism>
<dbReference type="Proteomes" id="UP000824028">
    <property type="component" value="Unassembled WGS sequence"/>
</dbReference>
<name>A0A9D2E7H6_9BACE</name>
<evidence type="ECO:0000313" key="3">
    <source>
        <dbReference type="EMBL" id="HIZ32608.1"/>
    </source>
</evidence>
<dbReference type="AlphaFoldDB" id="A0A9D2E7H6"/>
<dbReference type="InterPro" id="IPR024311">
    <property type="entry name" value="Lipocalin-like"/>
</dbReference>
<feature type="chain" id="PRO_5039593628" evidence="1">
    <location>
        <begin position="21"/>
        <end position="133"/>
    </location>
</feature>
<comment type="caution">
    <text evidence="3">The sequence shown here is derived from an EMBL/GenBank/DDBJ whole genome shotgun (WGS) entry which is preliminary data.</text>
</comment>
<gene>
    <name evidence="3" type="ORF">H9814_03535</name>
</gene>
<reference evidence="3" key="1">
    <citation type="journal article" date="2021" name="PeerJ">
        <title>Extensive microbial diversity within the chicken gut microbiome revealed by metagenomics and culture.</title>
        <authorList>
            <person name="Gilroy R."/>
            <person name="Ravi A."/>
            <person name="Getino M."/>
            <person name="Pursley I."/>
            <person name="Horton D.L."/>
            <person name="Alikhan N.F."/>
            <person name="Baker D."/>
            <person name="Gharbi K."/>
            <person name="Hall N."/>
            <person name="Watson M."/>
            <person name="Adriaenssens E.M."/>
            <person name="Foster-Nyarko E."/>
            <person name="Jarju S."/>
            <person name="Secka A."/>
            <person name="Antonio M."/>
            <person name="Oren A."/>
            <person name="Chaudhuri R.R."/>
            <person name="La Ragione R."/>
            <person name="Hildebrand F."/>
            <person name="Pallen M.J."/>
        </authorList>
    </citation>
    <scope>NUCLEOTIDE SEQUENCE</scope>
    <source>
        <strain evidence="3">ChiHjej9B8-1298</strain>
    </source>
</reference>
<accession>A0A9D2E7H6</accession>
<feature type="domain" description="Lipocalin-like" evidence="2">
    <location>
        <begin position="28"/>
        <end position="118"/>
    </location>
</feature>
<reference evidence="3" key="2">
    <citation type="submission" date="2021-04" db="EMBL/GenBank/DDBJ databases">
        <authorList>
            <person name="Gilroy R."/>
        </authorList>
    </citation>
    <scope>NUCLEOTIDE SEQUENCE</scope>
    <source>
        <strain evidence="3">ChiHjej9B8-1298</strain>
    </source>
</reference>
<proteinExistence type="predicted"/>
<dbReference type="Pfam" id="PF13648">
    <property type="entry name" value="Lipocalin_4"/>
    <property type="match status" value="1"/>
</dbReference>
<sequence>MRTIISIILFCLCCSINAQTNTTSSNLLVGTWTFTDNESEKADDCFTKYRFVFQQDNKCSYWHDIGRISTGKSNYHRLIFEGLYDYQNIKKEIIIYINGDKDDILKIIIIKLSNDILIISDEAGNQMNLHKEQ</sequence>
<evidence type="ECO:0000256" key="1">
    <source>
        <dbReference type="SAM" id="SignalP"/>
    </source>
</evidence>
<evidence type="ECO:0000259" key="2">
    <source>
        <dbReference type="Pfam" id="PF13648"/>
    </source>
</evidence>
<protein>
    <submittedName>
        <fullName evidence="3">Lipocalin family protein</fullName>
    </submittedName>
</protein>
<evidence type="ECO:0000313" key="4">
    <source>
        <dbReference type="Proteomes" id="UP000824028"/>
    </source>
</evidence>
<feature type="signal peptide" evidence="1">
    <location>
        <begin position="1"/>
        <end position="20"/>
    </location>
</feature>
<keyword evidence="1" id="KW-0732">Signal</keyword>